<comment type="caution">
    <text evidence="2">The sequence shown here is derived from an EMBL/GenBank/DDBJ whole genome shotgun (WGS) entry which is preliminary data.</text>
</comment>
<evidence type="ECO:0000313" key="2">
    <source>
        <dbReference type="EMBL" id="KAI9636778.1"/>
    </source>
</evidence>
<proteinExistence type="predicted"/>
<evidence type="ECO:0000256" key="1">
    <source>
        <dbReference type="SAM" id="MobiDB-lite"/>
    </source>
</evidence>
<protein>
    <submittedName>
        <fullName evidence="2">Uncharacterized protein</fullName>
    </submittedName>
</protein>
<accession>A0AA38LVQ0</accession>
<feature type="compositionally biased region" description="Low complexity" evidence="1">
    <location>
        <begin position="352"/>
        <end position="361"/>
    </location>
</feature>
<gene>
    <name evidence="2" type="ORF">MKK02DRAFT_45486</name>
</gene>
<keyword evidence="3" id="KW-1185">Reference proteome</keyword>
<dbReference type="EMBL" id="JAKWFO010000005">
    <property type="protein sequence ID" value="KAI9636778.1"/>
    <property type="molecule type" value="Genomic_DNA"/>
</dbReference>
<feature type="compositionally biased region" description="Polar residues" evidence="1">
    <location>
        <begin position="230"/>
        <end position="239"/>
    </location>
</feature>
<organism evidence="2 3">
    <name type="scientific">Dioszegia hungarica</name>
    <dbReference type="NCBI Taxonomy" id="4972"/>
    <lineage>
        <taxon>Eukaryota</taxon>
        <taxon>Fungi</taxon>
        <taxon>Dikarya</taxon>
        <taxon>Basidiomycota</taxon>
        <taxon>Agaricomycotina</taxon>
        <taxon>Tremellomycetes</taxon>
        <taxon>Tremellales</taxon>
        <taxon>Bulleribasidiaceae</taxon>
        <taxon>Dioszegia</taxon>
    </lineage>
</organism>
<sequence length="1163" mass="124958">MVKKVTTARGGARKRTSEKPPDSDSDAISSGFESEVSEDDGSIEDFAFDAIKWASYDKTFGRPGWSYAVMWGGYLKSKSDSFWKDVRKRHPELGKIIKGQKEPPGKIGDFYEPSDTLLRRWFIDSAPRRNYDAYKNRPSGLINQYKAVRKADSDYYINRREKRLIAKGLLKVKASGYEDEGEPLPKASTSHRAKVKRIASASPEPFFDSSSSPFPHAPGSHHATPAARSQGKSADSPSRFSPEETSEVDAFLDDNPASTLSPALHGHKDPPPLPSTNAKRKRSKLSSDPDDDSASDTAPIHRVFKRSKGRSQSREERAGSKAGIRGTSTGAAGRGEGIGEVRGAGLGDESAGRSAPGASSALEPKSLPGRSGKSVVLAKVGRIQKKRPPLADDTTVAFPAQPPPSDTFGSPQSGIFNLDDPTASDPPQASASEVRHRQSLFTDTDPDRDTSPAFPASGIGGRVKQAPAGLKAAKSDDDEPQYMSGGPTSGGGPNGAASAPTERKKYVQPSRLKVIDKLEDPTPHRRMGRSGPQATPNGEYHIPRALLSLGSDRPLGHPAGSAPTSGPSDSRAGARPTPAPPAYRPDKDPRRSVLPSRRPAVPHDRHPLPARPLHSPPLSPAQAYDLPPLSPSNHAQQTPLSPISLAPLSPRENPATKKPTDDVIRTCYVITSLSPLGDDVTCEIAISRGSSSGSDREALSTFLQQCQKRVYCERVEAFCLTSHLGHGAQIIEWAKVECGSAGSAEVFKAIEDVSASEAGPMMFVAYFEATSVRISRHYAFVLASSRVVRASGWKLDSSQYSPPDDGLLALLLSLPLDSASPPLPPNPVRPAETSGLPLRRAITRGPIDPIASYGVSADRLAEYRDRMIDFIPAAAGVELSDLLSTVRDEAVVAGVSIAQNGRLDAAVSALSERDAWSAKASIVALGPSLNLLPSQWRETQVWKAGALVTFSPSFILSSPNDFHTAMRSIWNTPSCAAYILPAVIEWFNVSWCKPERCRSPTKTLDALVRALSLDKHLLHLSSSAAGSFGGLAVSIAPPSVHQPEASTQWAAWLHSISTAGRFDTLVDLCRGVRPGHYNSLPPHKQGGGDAQRPPPGDLIEADIQRSQIQDLIRMRMRPDVLPYRRYIYVGDVSFGEERRKAVASKGIEIVRPADFPAALDKAA</sequence>
<dbReference type="AlphaFoldDB" id="A0AA38LVQ0"/>
<feature type="compositionally biased region" description="Low complexity" evidence="1">
    <location>
        <begin position="639"/>
        <end position="650"/>
    </location>
</feature>
<dbReference type="GeneID" id="77732648"/>
<feature type="region of interest" description="Disordered" evidence="1">
    <location>
        <begin position="1"/>
        <end position="39"/>
    </location>
</feature>
<name>A0AA38LVQ0_9TREE</name>
<feature type="region of interest" description="Disordered" evidence="1">
    <location>
        <begin position="1077"/>
        <end position="1097"/>
    </location>
</feature>
<dbReference type="Proteomes" id="UP001164286">
    <property type="component" value="Unassembled WGS sequence"/>
</dbReference>
<evidence type="ECO:0000313" key="3">
    <source>
        <dbReference type="Proteomes" id="UP001164286"/>
    </source>
</evidence>
<feature type="compositionally biased region" description="Basic residues" evidence="1">
    <location>
        <begin position="302"/>
        <end position="311"/>
    </location>
</feature>
<feature type="compositionally biased region" description="Gly residues" evidence="1">
    <location>
        <begin position="332"/>
        <end position="346"/>
    </location>
</feature>
<dbReference type="RefSeq" id="XP_052946555.1">
    <property type="nucleotide sequence ID" value="XM_053093443.1"/>
</dbReference>
<feature type="compositionally biased region" description="Basic and acidic residues" evidence="1">
    <location>
        <begin position="513"/>
        <end position="523"/>
    </location>
</feature>
<reference evidence="2" key="1">
    <citation type="journal article" date="2022" name="G3 (Bethesda)">
        <title>High quality genome of the basidiomycete yeast Dioszegia hungarica PDD-24b-2 isolated from cloud water.</title>
        <authorList>
            <person name="Jarrige D."/>
            <person name="Haridas S."/>
            <person name="Bleykasten-Grosshans C."/>
            <person name="Joly M."/>
            <person name="Nadalig T."/>
            <person name="Sancelme M."/>
            <person name="Vuilleumier S."/>
            <person name="Grigoriev I.V."/>
            <person name="Amato P."/>
            <person name="Bringel F."/>
        </authorList>
    </citation>
    <scope>NUCLEOTIDE SEQUENCE</scope>
    <source>
        <strain evidence="2">PDD-24b-2</strain>
    </source>
</reference>
<feature type="compositionally biased region" description="Low complexity" evidence="1">
    <location>
        <begin position="199"/>
        <end position="218"/>
    </location>
</feature>
<feature type="region of interest" description="Disordered" evidence="1">
    <location>
        <begin position="177"/>
        <end position="659"/>
    </location>
</feature>